<name>A0A7S1ALN8_NOCSC</name>
<protein>
    <submittedName>
        <fullName evidence="1">Uncharacterized protein</fullName>
    </submittedName>
</protein>
<organism evidence="1">
    <name type="scientific">Noctiluca scintillans</name>
    <name type="common">Sea sparkle</name>
    <name type="synonym">Red tide dinoflagellate</name>
    <dbReference type="NCBI Taxonomy" id="2966"/>
    <lineage>
        <taxon>Eukaryota</taxon>
        <taxon>Sar</taxon>
        <taxon>Alveolata</taxon>
        <taxon>Dinophyceae</taxon>
        <taxon>Noctilucales</taxon>
        <taxon>Noctilucaceae</taxon>
        <taxon>Noctiluca</taxon>
    </lineage>
</organism>
<dbReference type="AlphaFoldDB" id="A0A7S1ALN8"/>
<dbReference type="EMBL" id="HBFQ01045033">
    <property type="protein sequence ID" value="CAD8857604.1"/>
    <property type="molecule type" value="Transcribed_RNA"/>
</dbReference>
<reference evidence="1" key="1">
    <citation type="submission" date="2021-01" db="EMBL/GenBank/DDBJ databases">
        <authorList>
            <person name="Corre E."/>
            <person name="Pelletier E."/>
            <person name="Niang G."/>
            <person name="Scheremetjew M."/>
            <person name="Finn R."/>
            <person name="Kale V."/>
            <person name="Holt S."/>
            <person name="Cochrane G."/>
            <person name="Meng A."/>
            <person name="Brown T."/>
            <person name="Cohen L."/>
        </authorList>
    </citation>
    <scope>NUCLEOTIDE SEQUENCE</scope>
</reference>
<sequence length="338" mass="35934">MSLSDVKKTLEEAAGALRSKQAECGIGGSSSVVDALTSVQESVSAKDNFNKVQEGIESIIVLQNTMETVIKDPSQLTPGGACFAGCAKGYGDQVALKLNVVKDDALGLGQEFAGLKDVMESALDGIASSWGGLVPELHKQVRELMDLPEELLKIARECEGGFDDIAKIDMGPIQRSLDISPLDGIATTIDSSKTSLSPAVAEVKDAVNKLRGFVTSAPKRVEESFQLMSCIPAAALAPPVYITVMEELRQLKKIDLSPVVEVLEKIISAIQGFDVSKLLDPIKDFVDFATSHLDQVTAALEAAKSAAAAEQQLEQLGEKAGEVGGWLEEGASKFEKLW</sequence>
<evidence type="ECO:0000313" key="1">
    <source>
        <dbReference type="EMBL" id="CAD8857604.1"/>
    </source>
</evidence>
<accession>A0A7S1ALN8</accession>
<gene>
    <name evidence="1" type="ORF">NSCI0253_LOCUS31956</name>
</gene>
<proteinExistence type="predicted"/>